<reference evidence="2 3" key="1">
    <citation type="submission" date="2019-01" db="EMBL/GenBank/DDBJ databases">
        <title>The draft genome of Rhizobium sp. 24NR.</title>
        <authorList>
            <person name="Liu L."/>
            <person name="Liang L."/>
            <person name="Shi S."/>
            <person name="Xu L."/>
            <person name="Wang X."/>
            <person name="Li L."/>
            <person name="Zhang X."/>
        </authorList>
    </citation>
    <scope>NUCLEOTIDE SEQUENCE [LARGE SCALE GENOMIC DNA]</scope>
    <source>
        <strain evidence="2 3">24NR</strain>
    </source>
</reference>
<dbReference type="Proteomes" id="UP000287687">
    <property type="component" value="Unassembled WGS sequence"/>
</dbReference>
<organism evidence="2 3">
    <name type="scientific">Neorhizobium lilium</name>
    <dbReference type="NCBI Taxonomy" id="2503024"/>
    <lineage>
        <taxon>Bacteria</taxon>
        <taxon>Pseudomonadati</taxon>
        <taxon>Pseudomonadota</taxon>
        <taxon>Alphaproteobacteria</taxon>
        <taxon>Hyphomicrobiales</taxon>
        <taxon>Rhizobiaceae</taxon>
        <taxon>Rhizobium/Agrobacterium group</taxon>
        <taxon>Neorhizobium</taxon>
    </lineage>
</organism>
<keyword evidence="3" id="KW-1185">Reference proteome</keyword>
<name>A0A3S3TXC8_9HYPH</name>
<evidence type="ECO:0000313" key="2">
    <source>
        <dbReference type="EMBL" id="RWX77075.1"/>
    </source>
</evidence>
<proteinExistence type="predicted"/>
<dbReference type="AlphaFoldDB" id="A0A3S3TXC8"/>
<accession>A0A3S3TXC8</accession>
<dbReference type="RefSeq" id="WP_128443989.1">
    <property type="nucleotide sequence ID" value="NZ_SBIP01000003.1"/>
</dbReference>
<gene>
    <name evidence="2" type="ORF">EPK99_15575</name>
</gene>
<evidence type="ECO:0000256" key="1">
    <source>
        <dbReference type="SAM" id="MobiDB-lite"/>
    </source>
</evidence>
<dbReference type="EMBL" id="SBIP01000003">
    <property type="protein sequence ID" value="RWX77075.1"/>
    <property type="molecule type" value="Genomic_DNA"/>
</dbReference>
<sequence>MDDPSAQLSEIAQQLAALAAAAKQLSEQPLFEPDLPANENDPAPPEGTNDLVEAPFSSGNPNR</sequence>
<comment type="caution">
    <text evidence="2">The sequence shown here is derived from an EMBL/GenBank/DDBJ whole genome shotgun (WGS) entry which is preliminary data.</text>
</comment>
<feature type="region of interest" description="Disordered" evidence="1">
    <location>
        <begin position="27"/>
        <end position="63"/>
    </location>
</feature>
<evidence type="ECO:0000313" key="3">
    <source>
        <dbReference type="Proteomes" id="UP000287687"/>
    </source>
</evidence>
<protein>
    <submittedName>
        <fullName evidence="2">Uncharacterized protein</fullName>
    </submittedName>
</protein>